<dbReference type="STRING" id="1450648.CLORY_14010"/>
<organism evidence="1 2">
    <name type="scientific">Clostridium oryzae</name>
    <dbReference type="NCBI Taxonomy" id="1450648"/>
    <lineage>
        <taxon>Bacteria</taxon>
        <taxon>Bacillati</taxon>
        <taxon>Bacillota</taxon>
        <taxon>Clostridia</taxon>
        <taxon>Eubacteriales</taxon>
        <taxon>Clostridiaceae</taxon>
        <taxon>Clostridium</taxon>
    </lineage>
</organism>
<dbReference type="OrthoDB" id="3191472at2"/>
<accession>A0A1V4ITB2</accession>
<sequence>MNSKDSLIELLSSLKEVNEINLSEIPYIDLYMDQVTTLFNDKLKSLKRNDNDVVLTKTMINNYAKSRILPPIKNKKYSKMQIILLILIYNLKQILSLDDIKLLFTPLLEKLAQEKDGLILDDLYDQFINDKIEQQNSIIDQLIETVRANDNFNNDDIKFSLLTEVLLLVNAANIQKRAAEKIIDTYFKTDK</sequence>
<comment type="caution">
    <text evidence="1">The sequence shown here is derived from an EMBL/GenBank/DDBJ whole genome shotgun (WGS) entry which is preliminary data.</text>
</comment>
<dbReference type="PANTHER" id="PTHR40056:SF1">
    <property type="entry name" value="DUF1836 DOMAIN-CONTAINING PROTEIN"/>
    <property type="match status" value="1"/>
</dbReference>
<reference evidence="1 2" key="1">
    <citation type="submission" date="2017-03" db="EMBL/GenBank/DDBJ databases">
        <title>Genome sequence of Clostridium oryzae DSM 28571.</title>
        <authorList>
            <person name="Poehlein A."/>
            <person name="Daniel R."/>
        </authorList>
    </citation>
    <scope>NUCLEOTIDE SEQUENCE [LARGE SCALE GENOMIC DNA]</scope>
    <source>
        <strain evidence="1 2">DSM 28571</strain>
    </source>
</reference>
<protein>
    <recommendedName>
        <fullName evidence="3">DUF1836 domain-containing protein</fullName>
    </recommendedName>
</protein>
<gene>
    <name evidence="1" type="ORF">CLORY_14010</name>
</gene>
<name>A0A1V4ITB2_9CLOT</name>
<evidence type="ECO:0000313" key="2">
    <source>
        <dbReference type="Proteomes" id="UP000190080"/>
    </source>
</evidence>
<dbReference type="EMBL" id="MZGV01000011">
    <property type="protein sequence ID" value="OPJ63035.1"/>
    <property type="molecule type" value="Genomic_DNA"/>
</dbReference>
<proteinExistence type="predicted"/>
<dbReference type="InterPro" id="IPR014975">
    <property type="entry name" value="DUF1836"/>
</dbReference>
<evidence type="ECO:0000313" key="1">
    <source>
        <dbReference type="EMBL" id="OPJ63035.1"/>
    </source>
</evidence>
<dbReference type="AlphaFoldDB" id="A0A1V4ITB2"/>
<dbReference type="Proteomes" id="UP000190080">
    <property type="component" value="Unassembled WGS sequence"/>
</dbReference>
<evidence type="ECO:0008006" key="3">
    <source>
        <dbReference type="Google" id="ProtNLM"/>
    </source>
</evidence>
<dbReference type="PANTHER" id="PTHR40056">
    <property type="entry name" value="HYPOTHETICAL CYTOSOLIC PROTEIN"/>
    <property type="match status" value="1"/>
</dbReference>
<keyword evidence="2" id="KW-1185">Reference proteome</keyword>
<dbReference type="Pfam" id="PF08876">
    <property type="entry name" value="DUF1836"/>
    <property type="match status" value="1"/>
</dbReference>
<dbReference type="RefSeq" id="WP_079422814.1">
    <property type="nucleotide sequence ID" value="NZ_MZGV01000011.1"/>
</dbReference>